<gene>
    <name evidence="3" type="ORF">LPTSP2_21770</name>
</gene>
<evidence type="ECO:0000313" key="4">
    <source>
        <dbReference type="Proteomes" id="UP000245206"/>
    </source>
</evidence>
<protein>
    <submittedName>
        <fullName evidence="3">Uncharacterized protein</fullName>
    </submittedName>
</protein>
<proteinExistence type="predicted"/>
<accession>A0A2P2DE33</accession>
<evidence type="ECO:0000256" key="2">
    <source>
        <dbReference type="SAM" id="SignalP"/>
    </source>
</evidence>
<feature type="signal peptide" evidence="2">
    <location>
        <begin position="1"/>
        <end position="26"/>
    </location>
</feature>
<evidence type="ECO:0000313" key="3">
    <source>
        <dbReference type="EMBL" id="GBF42885.1"/>
    </source>
</evidence>
<organism evidence="3 4">
    <name type="scientific">Leptospira ellinghausenii</name>
    <dbReference type="NCBI Taxonomy" id="1917822"/>
    <lineage>
        <taxon>Bacteria</taxon>
        <taxon>Pseudomonadati</taxon>
        <taxon>Spirochaetota</taxon>
        <taxon>Spirochaetia</taxon>
        <taxon>Leptospirales</taxon>
        <taxon>Leptospiraceae</taxon>
        <taxon>Leptospira</taxon>
    </lineage>
</organism>
<comment type="caution">
    <text evidence="3">The sequence shown here is derived from an EMBL/GenBank/DDBJ whole genome shotgun (WGS) entry which is preliminary data.</text>
</comment>
<keyword evidence="2" id="KW-0732">Signal</keyword>
<evidence type="ECO:0000256" key="1">
    <source>
        <dbReference type="SAM" id="MobiDB-lite"/>
    </source>
</evidence>
<sequence length="253" mass="28640">MVSKMKHIILSLLLLTVLGTNLYSQTSPYPKDKNGNEIKPEWTPSKANESAFGEDEKLNQNSLDEKRLPKTTNFWVYGASIGSPASINFNLGYYWKDIVLRGSGGVWGPQWKGGQIDLGYTFWKTPVITHSISIVGGYFEVNPFAPEVGRGGQSSYPTGVNIPGYNRRDPTQEDLLIRSYINSIDSNVATYLEYESRERQRVHLTQRYIGVTYDFLLGNFFLQLGGGIGQGDYRNPQLLLQMGYLFNTREYHD</sequence>
<keyword evidence="4" id="KW-1185">Reference proteome</keyword>
<dbReference type="EMBL" id="BFAZ01000009">
    <property type="protein sequence ID" value="GBF42885.1"/>
    <property type="molecule type" value="Genomic_DNA"/>
</dbReference>
<feature type="chain" id="PRO_5015122049" evidence="2">
    <location>
        <begin position="27"/>
        <end position="253"/>
    </location>
</feature>
<dbReference type="Proteomes" id="UP000245206">
    <property type="component" value="Unassembled WGS sequence"/>
</dbReference>
<reference evidence="4" key="1">
    <citation type="journal article" date="2019" name="Microbiol. Immunol.">
        <title>Molecular and phenotypic characterization of Leptospira johnsonii sp. nov., Leptospira ellinghausenii sp. nov. and Leptospira ryugenii sp. nov. isolated from soil and water in Japan.</title>
        <authorList>
            <person name="Masuzawa T."/>
            <person name="Saito M."/>
            <person name="Nakao R."/>
            <person name="Nikaido Y."/>
            <person name="Matsumoto M."/>
            <person name="Ogawa M."/>
            <person name="Yokoyama M."/>
            <person name="Hidaka Y."/>
            <person name="Tomita J."/>
            <person name="Sakakibara K."/>
            <person name="Suzuki K."/>
            <person name="Yasuda S."/>
            <person name="Sato H."/>
            <person name="Yamaguchi M."/>
            <person name="Yoshida S.I."/>
            <person name="Koizumi N."/>
            <person name="Kawamura Y."/>
        </authorList>
    </citation>
    <scope>NUCLEOTIDE SEQUENCE [LARGE SCALE GENOMIC DNA]</scope>
    <source>
        <strain evidence="4">E18</strain>
    </source>
</reference>
<dbReference type="AlphaFoldDB" id="A0A2P2DE33"/>
<feature type="region of interest" description="Disordered" evidence="1">
    <location>
        <begin position="29"/>
        <end position="56"/>
    </location>
</feature>
<feature type="compositionally biased region" description="Basic and acidic residues" evidence="1">
    <location>
        <begin position="30"/>
        <end position="40"/>
    </location>
</feature>
<name>A0A2P2DE33_9LEPT</name>